<gene>
    <name evidence="2" type="ORF">IGS67_12035</name>
</gene>
<organism evidence="2 3">
    <name type="scientific">Flavimobilis rhizosphaerae</name>
    <dbReference type="NCBI Taxonomy" id="2775421"/>
    <lineage>
        <taxon>Bacteria</taxon>
        <taxon>Bacillati</taxon>
        <taxon>Actinomycetota</taxon>
        <taxon>Actinomycetes</taxon>
        <taxon>Micrococcales</taxon>
        <taxon>Jonesiaceae</taxon>
        <taxon>Flavimobilis</taxon>
    </lineage>
</organism>
<dbReference type="RefSeq" id="WP_192281377.1">
    <property type="nucleotide sequence ID" value="NZ_JACZDF010000007.1"/>
</dbReference>
<dbReference type="EMBL" id="JACZDF010000007">
    <property type="protein sequence ID" value="MBD9700207.1"/>
    <property type="molecule type" value="Genomic_DNA"/>
</dbReference>
<name>A0ABR9DSU4_9MICO</name>
<sequence length="71" mass="7887">MGHGPDDDVAFFYNLTTGEVEHGRQHAAQHLMGPYPTREAAAAALESARARTEAWDAADEAERDEWDDDDE</sequence>
<evidence type="ECO:0000256" key="1">
    <source>
        <dbReference type="SAM" id="MobiDB-lite"/>
    </source>
</evidence>
<accession>A0ABR9DSU4</accession>
<evidence type="ECO:0000313" key="3">
    <source>
        <dbReference type="Proteomes" id="UP000642107"/>
    </source>
</evidence>
<protein>
    <submittedName>
        <fullName evidence="2">SPOR domain-containing protein</fullName>
    </submittedName>
</protein>
<dbReference type="Proteomes" id="UP000642107">
    <property type="component" value="Unassembled WGS sequence"/>
</dbReference>
<feature type="region of interest" description="Disordered" evidence="1">
    <location>
        <begin position="42"/>
        <end position="71"/>
    </location>
</feature>
<comment type="caution">
    <text evidence="2">The sequence shown here is derived from an EMBL/GenBank/DDBJ whole genome shotgun (WGS) entry which is preliminary data.</text>
</comment>
<keyword evidence="3" id="KW-1185">Reference proteome</keyword>
<evidence type="ECO:0000313" key="2">
    <source>
        <dbReference type="EMBL" id="MBD9700207.1"/>
    </source>
</evidence>
<feature type="compositionally biased region" description="Acidic residues" evidence="1">
    <location>
        <begin position="56"/>
        <end position="71"/>
    </location>
</feature>
<proteinExistence type="predicted"/>
<reference evidence="2 3" key="1">
    <citation type="submission" date="2020-09" db="EMBL/GenBank/DDBJ databases">
        <title>Flavimobilis rhizosphaerae sp. nov., isolated from rhizosphere soil of Spartina alterniflora.</title>
        <authorList>
            <person name="Hanqin C."/>
        </authorList>
    </citation>
    <scope>NUCLEOTIDE SEQUENCE [LARGE SCALE GENOMIC DNA]</scope>
    <source>
        <strain evidence="2 3">GY 10621</strain>
    </source>
</reference>